<evidence type="ECO:0000313" key="5">
    <source>
        <dbReference type="Proteomes" id="UP001651158"/>
    </source>
</evidence>
<dbReference type="InterPro" id="IPR006169">
    <property type="entry name" value="GTP1_OBG_dom"/>
</dbReference>
<dbReference type="InterPro" id="IPR027417">
    <property type="entry name" value="P-loop_NTPase"/>
</dbReference>
<feature type="transmembrane region" description="Helical" evidence="2">
    <location>
        <begin position="474"/>
        <end position="496"/>
    </location>
</feature>
<dbReference type="PROSITE" id="PS51883">
    <property type="entry name" value="OBG"/>
    <property type="match status" value="1"/>
</dbReference>
<keyword evidence="2" id="KW-0472">Membrane</keyword>
<keyword evidence="5" id="KW-1185">Reference proteome</keyword>
<dbReference type="Pfam" id="PF01018">
    <property type="entry name" value="GTP1_OBG"/>
    <property type="match status" value="1"/>
</dbReference>
<dbReference type="Pfam" id="PF01926">
    <property type="entry name" value="MMR_HSR1"/>
    <property type="match status" value="1"/>
</dbReference>
<sequence length="537" mass="58155">MLETPLGVPASFSSCIHFFPFLKYDHFKVISLHSEWSRSCCATSPSFKVHYYERMVSLAHVFVPSRSLSSTGVSVYLKTKARAPGHTLRPFVDAKQVVVHAGKGGDGCIAFDRYFCNPYGGPSGGDGGNGGHVIFQADSEVIDFSNVDSVLRASDGSRGSGGNRHGSNGKNLIVKVPLDTQVHLLASKEDLTVSAHRADTSCLLWTLVAPSEILVAARGGAGGRGNAFLASANKSRSVEALPRIGEAALRRGFGGWPQCGQVDPPAPSDPRSTSGRATSFTTLRPHVGTLEIPHRNNGKGNDEGAKLSIADLPGLIEGAAERNAGLGAQFLSLIEGCRLLVYLVDVGTFLTNGSSAFSLDEVTKHFASQLRMLYHELKLFNPRLVDDTGRTSLVVGTKIDLVVPPSSRCETLLKLSTCLSDAAKQAGLLSPRVLLISARRGDNVEQYINDKLRHEKIGFMLNDEDSMHGFRPTLLLMAFVCVIAFVAMPAGSAGVYDATEPTFENDEVLEIPYRFIKRWTDFKKRSIPRRTLLPHFE</sequence>
<dbReference type="SUPFAM" id="SSF82051">
    <property type="entry name" value="Obg GTP-binding protein N-terminal domain"/>
    <property type="match status" value="1"/>
</dbReference>
<keyword evidence="2" id="KW-0812">Transmembrane</keyword>
<proteinExistence type="predicted"/>
<comment type="caution">
    <text evidence="4">The sequence shown here is derived from an EMBL/GenBank/DDBJ whole genome shotgun (WGS) entry which is preliminary data.</text>
</comment>
<feature type="domain" description="Obg" evidence="3">
    <location>
        <begin position="89"/>
        <end position="250"/>
    </location>
</feature>
<dbReference type="Proteomes" id="UP001651158">
    <property type="component" value="Unassembled WGS sequence"/>
</dbReference>
<dbReference type="InterPro" id="IPR006073">
    <property type="entry name" value="GTP-bd"/>
</dbReference>
<evidence type="ECO:0000256" key="2">
    <source>
        <dbReference type="SAM" id="Phobius"/>
    </source>
</evidence>
<name>A0ABR4Q9C9_9CEST</name>
<dbReference type="Gene3D" id="2.70.210.12">
    <property type="entry name" value="GTP1/OBG domain"/>
    <property type="match status" value="1"/>
</dbReference>
<gene>
    <name evidence="4" type="ORF">TcWFU_004072</name>
</gene>
<protein>
    <submittedName>
        <fullName evidence="4">GTPase Obg</fullName>
    </submittedName>
</protein>
<dbReference type="SUPFAM" id="SSF52540">
    <property type="entry name" value="P-loop containing nucleoside triphosphate hydrolases"/>
    <property type="match status" value="1"/>
</dbReference>
<dbReference type="PANTHER" id="PTHR11702:SF31">
    <property type="entry name" value="MITOCHONDRIAL RIBOSOME-ASSOCIATED GTPASE 2"/>
    <property type="match status" value="1"/>
</dbReference>
<feature type="region of interest" description="Disordered" evidence="1">
    <location>
        <begin position="256"/>
        <end position="280"/>
    </location>
</feature>
<dbReference type="EMBL" id="JAKROA010000006">
    <property type="protein sequence ID" value="KAL5106168.1"/>
    <property type="molecule type" value="Genomic_DNA"/>
</dbReference>
<dbReference type="Gene3D" id="3.40.50.300">
    <property type="entry name" value="P-loop containing nucleotide triphosphate hydrolases"/>
    <property type="match status" value="1"/>
</dbReference>
<organism evidence="4 5">
    <name type="scientific">Taenia crassiceps</name>
    <dbReference type="NCBI Taxonomy" id="6207"/>
    <lineage>
        <taxon>Eukaryota</taxon>
        <taxon>Metazoa</taxon>
        <taxon>Spiralia</taxon>
        <taxon>Lophotrochozoa</taxon>
        <taxon>Platyhelminthes</taxon>
        <taxon>Cestoda</taxon>
        <taxon>Eucestoda</taxon>
        <taxon>Cyclophyllidea</taxon>
        <taxon>Taeniidae</taxon>
        <taxon>Taenia</taxon>
    </lineage>
</organism>
<evidence type="ECO:0000313" key="4">
    <source>
        <dbReference type="EMBL" id="KAL5106168.1"/>
    </source>
</evidence>
<reference evidence="4 5" key="1">
    <citation type="journal article" date="2022" name="Front. Cell. Infect. Microbiol.">
        <title>The Genomes of Two Strains of Taenia crassiceps the Animal Model for the Study of Human Cysticercosis.</title>
        <authorList>
            <person name="Bobes R.J."/>
            <person name="Estrada K."/>
            <person name="Rios-Valencia D.G."/>
            <person name="Calderon-Gallegos A."/>
            <person name="de la Torre P."/>
            <person name="Carrero J.C."/>
            <person name="Sanchez-Flores A."/>
            <person name="Laclette J.P."/>
        </authorList>
    </citation>
    <scope>NUCLEOTIDE SEQUENCE [LARGE SCALE GENOMIC DNA]</scope>
    <source>
        <strain evidence="4">WFUcys</strain>
    </source>
</reference>
<accession>A0ABR4Q9C9</accession>
<keyword evidence="2" id="KW-1133">Transmembrane helix</keyword>
<feature type="compositionally biased region" description="Polar residues" evidence="1">
    <location>
        <begin position="270"/>
        <end position="280"/>
    </location>
</feature>
<evidence type="ECO:0000256" key="1">
    <source>
        <dbReference type="SAM" id="MobiDB-lite"/>
    </source>
</evidence>
<evidence type="ECO:0000259" key="3">
    <source>
        <dbReference type="PROSITE" id="PS51883"/>
    </source>
</evidence>
<dbReference type="InterPro" id="IPR045086">
    <property type="entry name" value="OBG_GTPase"/>
</dbReference>
<dbReference type="InterPro" id="IPR036726">
    <property type="entry name" value="GTP1_OBG_dom_sf"/>
</dbReference>
<dbReference type="PANTHER" id="PTHR11702">
    <property type="entry name" value="DEVELOPMENTALLY REGULATED GTP-BINDING PROTEIN-RELATED"/>
    <property type="match status" value="1"/>
</dbReference>